<evidence type="ECO:0000313" key="2">
    <source>
        <dbReference type="Proteomes" id="UP001163846"/>
    </source>
</evidence>
<organism evidence="1 2">
    <name type="scientific">Lentinula raphanica</name>
    <dbReference type="NCBI Taxonomy" id="153919"/>
    <lineage>
        <taxon>Eukaryota</taxon>
        <taxon>Fungi</taxon>
        <taxon>Dikarya</taxon>
        <taxon>Basidiomycota</taxon>
        <taxon>Agaricomycotina</taxon>
        <taxon>Agaricomycetes</taxon>
        <taxon>Agaricomycetidae</taxon>
        <taxon>Agaricales</taxon>
        <taxon>Marasmiineae</taxon>
        <taxon>Omphalotaceae</taxon>
        <taxon>Lentinula</taxon>
    </lineage>
</organism>
<sequence length="215" mass="24325">MATLELMLEFKRCELWSWDPHLRGQHQTACLVKQRMTADGNVRVAYLGPRDQEAEKLVVAKMAYGKDVAFLDREYRVYMDNLRHLQGSVVPECYGLYHGKVEGERFGCMLLEYCRGAVTYSVEQRNDEIMLAVCKLHQAGILHRSLDDGHHIICSHLGVRIVDFADVVVNHRCVGAGPLLKHPNGTWVSGSSSPGCPELMLMEKIYGLLDHGCRR</sequence>
<dbReference type="InterPro" id="IPR011009">
    <property type="entry name" value="Kinase-like_dom_sf"/>
</dbReference>
<dbReference type="AlphaFoldDB" id="A0AA38PMQ5"/>
<name>A0AA38PMQ5_9AGAR</name>
<dbReference type="EMBL" id="MU805938">
    <property type="protein sequence ID" value="KAJ3845316.1"/>
    <property type="molecule type" value="Genomic_DNA"/>
</dbReference>
<keyword evidence="2" id="KW-1185">Reference proteome</keyword>
<reference evidence="1" key="1">
    <citation type="submission" date="2022-08" db="EMBL/GenBank/DDBJ databases">
        <authorList>
            <consortium name="DOE Joint Genome Institute"/>
            <person name="Min B."/>
            <person name="Riley R."/>
            <person name="Sierra-Patev S."/>
            <person name="Naranjo-Ortiz M."/>
            <person name="Looney B."/>
            <person name="Konkel Z."/>
            <person name="Slot J.C."/>
            <person name="Sakamoto Y."/>
            <person name="Steenwyk J.L."/>
            <person name="Rokas A."/>
            <person name="Carro J."/>
            <person name="Camarero S."/>
            <person name="Ferreira P."/>
            <person name="Molpeceres G."/>
            <person name="Ruiz-Duenas F.J."/>
            <person name="Serrano A."/>
            <person name="Henrissat B."/>
            <person name="Drula E."/>
            <person name="Hughes K.W."/>
            <person name="Mata J.L."/>
            <person name="Ishikawa N.K."/>
            <person name="Vargas-Isla R."/>
            <person name="Ushijima S."/>
            <person name="Smith C.A."/>
            <person name="Ahrendt S."/>
            <person name="Andreopoulos W."/>
            <person name="He G."/>
            <person name="Labutti K."/>
            <person name="Lipzen A."/>
            <person name="Ng V."/>
            <person name="Sandor L."/>
            <person name="Barry K."/>
            <person name="Martinez A.T."/>
            <person name="Xiao Y."/>
            <person name="Gibbons J.G."/>
            <person name="Terashima K."/>
            <person name="Hibbett D.S."/>
            <person name="Grigoriev I.V."/>
        </authorList>
    </citation>
    <scope>NUCLEOTIDE SEQUENCE</scope>
    <source>
        <strain evidence="1">TFB9207</strain>
    </source>
</reference>
<dbReference type="Proteomes" id="UP001163846">
    <property type="component" value="Unassembled WGS sequence"/>
</dbReference>
<proteinExistence type="predicted"/>
<accession>A0AA38PMQ5</accession>
<evidence type="ECO:0008006" key="3">
    <source>
        <dbReference type="Google" id="ProtNLM"/>
    </source>
</evidence>
<comment type="caution">
    <text evidence="1">The sequence shown here is derived from an EMBL/GenBank/DDBJ whole genome shotgun (WGS) entry which is preliminary data.</text>
</comment>
<evidence type="ECO:0000313" key="1">
    <source>
        <dbReference type="EMBL" id="KAJ3845316.1"/>
    </source>
</evidence>
<protein>
    <recommendedName>
        <fullName evidence="3">Protein kinase domain-containing protein</fullName>
    </recommendedName>
</protein>
<gene>
    <name evidence="1" type="ORF">F5878DRAFT_714200</name>
</gene>
<dbReference type="SUPFAM" id="SSF56112">
    <property type="entry name" value="Protein kinase-like (PK-like)"/>
    <property type="match status" value="1"/>
</dbReference>